<gene>
    <name evidence="3" type="ORF">LBRM2904_35.1280</name>
</gene>
<dbReference type="SUPFAM" id="SSF46565">
    <property type="entry name" value="Chaperone J-domain"/>
    <property type="match status" value="1"/>
</dbReference>
<reference evidence="3 4" key="1">
    <citation type="submission" date="2018-09" db="EMBL/GenBank/DDBJ databases">
        <authorList>
            <person name="Peiro R."/>
            <person name="Begona"/>
            <person name="Cbmso G."/>
            <person name="Lopez M."/>
            <person name="Gonzalez S."/>
        </authorList>
    </citation>
    <scope>NUCLEOTIDE SEQUENCE [LARGE SCALE GENOMIC DNA]</scope>
</reference>
<feature type="transmembrane region" description="Helical" evidence="1">
    <location>
        <begin position="195"/>
        <end position="214"/>
    </location>
</feature>
<sequence>MWKTGRPRTSAASATFQVSSRQVMCCRAVLRTRSSFVSGIASTHGCVPLVAVRRWCVTTRQRGSAPSGAPSTDGEAVVRAAKWNSSNFEERLGFSAGETITEERLKRHYYLLAKHYHPDTAAGSAGSSGATHNSQASAGSEGAFQNIKEAYDAINGTLKRGGRWGGNTSGGSPAAEFAKGFEYSDGARRRAQMRLLGDAVLLFMFTTVAFIMIVSGHNKSRMQSRYLWHLVGIFFIIQLFPRLLAAAILFAAHSSYLLERATLQEQAAISLIVERTERACSVKLDGLSAEAQPHVVVQVTTTAESNAAAVEAVSSTLTFDKGITAFTLPVPVDSSSVYYIKAVDEARKIVLVDRALSAGMQAPA</sequence>
<dbReference type="EMBL" id="LS997634">
    <property type="protein sequence ID" value="SYZ69948.1"/>
    <property type="molecule type" value="Genomic_DNA"/>
</dbReference>
<dbReference type="Gene3D" id="1.10.287.110">
    <property type="entry name" value="DnaJ domain"/>
    <property type="match status" value="1"/>
</dbReference>
<evidence type="ECO:0000259" key="2">
    <source>
        <dbReference type="PROSITE" id="PS50076"/>
    </source>
</evidence>
<feature type="domain" description="J" evidence="2">
    <location>
        <begin position="87"/>
        <end position="170"/>
    </location>
</feature>
<protein>
    <submittedName>
        <fullName evidence="3">Heat_shock_protein</fullName>
    </submittedName>
</protein>
<keyword evidence="1" id="KW-0472">Membrane</keyword>
<dbReference type="InterPro" id="IPR036869">
    <property type="entry name" value="J_dom_sf"/>
</dbReference>
<proteinExistence type="predicted"/>
<dbReference type="CDD" id="cd06257">
    <property type="entry name" value="DnaJ"/>
    <property type="match status" value="1"/>
</dbReference>
<feature type="transmembrane region" description="Helical" evidence="1">
    <location>
        <begin position="226"/>
        <end position="252"/>
    </location>
</feature>
<name>A0A3P3ZI61_LEIBR</name>
<dbReference type="SMART" id="SM00271">
    <property type="entry name" value="DnaJ"/>
    <property type="match status" value="1"/>
</dbReference>
<dbReference type="Proteomes" id="UP000319462">
    <property type="component" value="Chromosome 35"/>
</dbReference>
<evidence type="ECO:0000313" key="3">
    <source>
        <dbReference type="EMBL" id="SYZ69948.1"/>
    </source>
</evidence>
<keyword evidence="1" id="KW-1133">Transmembrane helix</keyword>
<organism evidence="3 4">
    <name type="scientific">Leishmania braziliensis MHOM/BR/75/M2904</name>
    <dbReference type="NCBI Taxonomy" id="420245"/>
    <lineage>
        <taxon>Eukaryota</taxon>
        <taxon>Discoba</taxon>
        <taxon>Euglenozoa</taxon>
        <taxon>Kinetoplastea</taxon>
        <taxon>Metakinetoplastina</taxon>
        <taxon>Trypanosomatida</taxon>
        <taxon>Trypanosomatidae</taxon>
        <taxon>Leishmaniinae</taxon>
        <taxon>Leishmania</taxon>
        <taxon>Leishmania braziliensis species complex</taxon>
    </lineage>
</organism>
<dbReference type="PROSITE" id="PS50076">
    <property type="entry name" value="DNAJ_2"/>
    <property type="match status" value="1"/>
</dbReference>
<evidence type="ECO:0000256" key="1">
    <source>
        <dbReference type="SAM" id="Phobius"/>
    </source>
</evidence>
<dbReference type="InterPro" id="IPR001623">
    <property type="entry name" value="DnaJ_domain"/>
</dbReference>
<evidence type="ECO:0000313" key="4">
    <source>
        <dbReference type="Proteomes" id="UP000319462"/>
    </source>
</evidence>
<dbReference type="AlphaFoldDB" id="A0A3P3ZI61"/>
<accession>A0A3P3ZI61</accession>
<keyword evidence="1" id="KW-0812">Transmembrane</keyword>